<evidence type="ECO:0000313" key="2">
    <source>
        <dbReference type="EMBL" id="AZQ63708.1"/>
    </source>
</evidence>
<dbReference type="KEGG" id="fll:EI427_16200"/>
<dbReference type="AlphaFoldDB" id="A0A3Q9FNA9"/>
<keyword evidence="3" id="KW-1185">Reference proteome</keyword>
<sequence>MKKLYYRKFKNKSIYDLEDISKNTTIYDPIAIDVALELIHKKKIEYKIQTESDDNAGMMLKEVKAFLSNYSWRELLSYCVSLTMILSIQTAVSFYQHEYSLSTTRTLFLLLISGIVINHILYFIRLYHG</sequence>
<keyword evidence="1" id="KW-0812">Transmembrane</keyword>
<organism evidence="2 3">
    <name type="scientific">Flammeovirga pectinis</name>
    <dbReference type="NCBI Taxonomy" id="2494373"/>
    <lineage>
        <taxon>Bacteria</taxon>
        <taxon>Pseudomonadati</taxon>
        <taxon>Bacteroidota</taxon>
        <taxon>Cytophagia</taxon>
        <taxon>Cytophagales</taxon>
        <taxon>Flammeovirgaceae</taxon>
        <taxon>Flammeovirga</taxon>
    </lineage>
</organism>
<keyword evidence="1" id="KW-0472">Membrane</keyword>
<reference evidence="2 3" key="1">
    <citation type="submission" date="2018-12" db="EMBL/GenBank/DDBJ databases">
        <title>Flammeovirga pectinis sp. nov., isolated from the gut of the Korean scallop, Patinopecten yessoensis.</title>
        <authorList>
            <person name="Bae J.-W."/>
            <person name="Jeong Y.-S."/>
            <person name="Kang W."/>
        </authorList>
    </citation>
    <scope>NUCLEOTIDE SEQUENCE [LARGE SCALE GENOMIC DNA]</scope>
    <source>
        <strain evidence="2 3">L12M1</strain>
    </source>
</reference>
<accession>A0A3Q9FNA9</accession>
<proteinExistence type="predicted"/>
<feature type="transmembrane region" description="Helical" evidence="1">
    <location>
        <begin position="75"/>
        <end position="95"/>
    </location>
</feature>
<feature type="transmembrane region" description="Helical" evidence="1">
    <location>
        <begin position="107"/>
        <end position="127"/>
    </location>
</feature>
<name>A0A3Q9FNA9_9BACT</name>
<gene>
    <name evidence="2" type="ORF">EI427_16200</name>
</gene>
<dbReference type="RefSeq" id="WP_126616674.1">
    <property type="nucleotide sequence ID" value="NZ_CP034562.1"/>
</dbReference>
<protein>
    <submittedName>
        <fullName evidence="2">Uncharacterized protein</fullName>
    </submittedName>
</protein>
<dbReference type="OrthoDB" id="180573at768503"/>
<evidence type="ECO:0000256" key="1">
    <source>
        <dbReference type="SAM" id="Phobius"/>
    </source>
</evidence>
<dbReference type="Proteomes" id="UP000267268">
    <property type="component" value="Chromosome 1"/>
</dbReference>
<keyword evidence="1" id="KW-1133">Transmembrane helix</keyword>
<dbReference type="EMBL" id="CP034562">
    <property type="protein sequence ID" value="AZQ63708.1"/>
    <property type="molecule type" value="Genomic_DNA"/>
</dbReference>
<evidence type="ECO:0000313" key="3">
    <source>
        <dbReference type="Proteomes" id="UP000267268"/>
    </source>
</evidence>